<dbReference type="AlphaFoldDB" id="A0A4D6KR10"/>
<sequence length="434" mass="46613">MGEDARSTADRQRLTRRGLLAVAATGAVAGCQSIGGLSDDTDEQISVYELPDLDRESIPSPVVAPSVPVDIAPSHLTTARERVDALLGELPTPMGPDDIPNGYVRERLTDSASDATDALDDARTARTELEALTALGEARERARYAAAGWAMADGGLTVERLRSEHGEIVSNAHAFWDEHTYLGTDPVRAALVHARIEDAFDRLARMDGPRIHGDGELLTVAEWGKTVESARVDLDDARHLDSQFAESLPADAGNVEDALTSGAETLLADVRSRRSDLPPEPTPEEWGVAENVVSDLRRTVDAGPTTVEEASGPASAVIDATGRIARFRALERIEERIDAGEIGGVESADELRALRTTAYDALDTALETGRDAALARTVISDVSREVTSADWRLARFDRDVRPERLDDVVEGYVRATAGARAVPPACKQTVEALE</sequence>
<protein>
    <submittedName>
        <fullName evidence="1">Uncharacterized protein</fullName>
    </submittedName>
</protein>
<evidence type="ECO:0000313" key="2">
    <source>
        <dbReference type="Proteomes" id="UP000297053"/>
    </source>
</evidence>
<geneLocation type="plasmid" evidence="1">
    <name>unnamed1</name>
</geneLocation>
<dbReference type="RefSeq" id="WP_012807476.1">
    <property type="nucleotide sequence ID" value="NZ_CP039376.1"/>
</dbReference>
<name>A0A4D6KR10_9EURY</name>
<dbReference type="GeneID" id="8409381"/>
<dbReference type="PROSITE" id="PS51257">
    <property type="entry name" value="PROKAR_LIPOPROTEIN"/>
    <property type="match status" value="1"/>
</dbReference>
<dbReference type="EMBL" id="CP039376">
    <property type="protein sequence ID" value="QCD67226.1"/>
    <property type="molecule type" value="Genomic_DNA"/>
</dbReference>
<gene>
    <name evidence="1" type="ORF">E5139_16395</name>
</gene>
<accession>A0A4D6KR10</accession>
<proteinExistence type="predicted"/>
<evidence type="ECO:0000313" key="1">
    <source>
        <dbReference type="EMBL" id="QCD67226.1"/>
    </source>
</evidence>
<dbReference type="KEGG" id="halz:E5139_16395"/>
<reference evidence="1 2" key="2">
    <citation type="submission" date="2019-04" db="EMBL/GenBank/DDBJ databases">
        <authorList>
            <person name="Yang S."/>
            <person name="Wei W."/>
        </authorList>
    </citation>
    <scope>NUCLEOTIDE SEQUENCE [LARGE SCALE GENOMIC DNA]</scope>
    <source>
        <strain evidence="2">ZP60</strain>
        <plasmid evidence="1 2">unnamed1</plasmid>
    </source>
</reference>
<organism evidence="1 2">
    <name type="scientific">Halomicrobium mukohataei</name>
    <dbReference type="NCBI Taxonomy" id="57705"/>
    <lineage>
        <taxon>Archaea</taxon>
        <taxon>Methanobacteriati</taxon>
        <taxon>Methanobacteriota</taxon>
        <taxon>Stenosarchaea group</taxon>
        <taxon>Halobacteria</taxon>
        <taxon>Halobacteriales</taxon>
        <taxon>Haloarculaceae</taxon>
        <taxon>Halomicrobium</taxon>
    </lineage>
</organism>
<keyword evidence="1" id="KW-0614">Plasmid</keyword>
<reference evidence="1 2" key="1">
    <citation type="submission" date="2019-04" db="EMBL/GenBank/DDBJ databases">
        <title>Complete genome sequence of Arthrobacter sp. ZXY-2 associated with effective atrazine degradation and salt adaptation.</title>
        <authorList>
            <person name="Zhao X."/>
        </authorList>
    </citation>
    <scope>NUCLEOTIDE SEQUENCE [LARGE SCALE GENOMIC DNA]</scope>
    <source>
        <strain evidence="2">ZP60</strain>
        <plasmid evidence="1 2">unnamed1</plasmid>
    </source>
</reference>
<dbReference type="Proteomes" id="UP000297053">
    <property type="component" value="Plasmid unnamed1"/>
</dbReference>